<dbReference type="EC" id="1.-.-.-" evidence="9"/>
<dbReference type="Gene3D" id="1.20.140.10">
    <property type="entry name" value="Butyryl-CoA Dehydrogenase, subunit A, domain 3"/>
    <property type="match status" value="1"/>
</dbReference>
<proteinExistence type="inferred from homology"/>
<evidence type="ECO:0000259" key="6">
    <source>
        <dbReference type="Pfam" id="PF00441"/>
    </source>
</evidence>
<keyword evidence="10" id="KW-1185">Reference proteome</keyword>
<evidence type="ECO:0000313" key="8">
    <source>
        <dbReference type="EMBL" id="MDI5964645.1"/>
    </source>
</evidence>
<sequence>MTGSPDLLYSDVEDDLRAAVRDVLADHCPPAAVLARCESAQPYDMALYRRLAADLGLAGLTVPEQAGGQGASARELAVVMEELGRAVAPVPFLGVAMATAVLAVADAPQTLKRIAAGELPAAVAVPLTTTPGAAFPAAVRAGADGALTGRVTSVADVSADGVLLVPATGPDGPGLFEVPVGAAGVRVEPVVSLDLTRPVAHVVFDGAAGRAVAGAGTAARALEAGLLAGAGLLASEQLGVAERCLEMTVAYLGERRQFARVVGSFQAVKHRLADLWQEVVSARAAARAAADALAVSSPDAPVAVSVAQAYCSRVAVHAAEECVQLHGGIGMTWEHPAHLYLKRAKADELALGTPGRHRALLAAAVRLPPPAPES</sequence>
<evidence type="ECO:0000313" key="10">
    <source>
        <dbReference type="Proteomes" id="UP001156398"/>
    </source>
</evidence>
<comment type="similarity">
    <text evidence="2">Belongs to the acyl-CoA dehydrogenase family.</text>
</comment>
<dbReference type="InterPro" id="IPR013786">
    <property type="entry name" value="AcylCoA_DH/ox_N"/>
</dbReference>
<evidence type="ECO:0000256" key="5">
    <source>
        <dbReference type="ARBA" id="ARBA00023002"/>
    </source>
</evidence>
<dbReference type="SUPFAM" id="SSF47203">
    <property type="entry name" value="Acyl-CoA dehydrogenase C-terminal domain-like"/>
    <property type="match status" value="1"/>
</dbReference>
<keyword evidence="5 9" id="KW-0560">Oxidoreductase</keyword>
<comment type="caution">
    <text evidence="9">The sequence shown here is derived from an EMBL/GenBank/DDBJ whole genome shotgun (WGS) entry which is preliminary data.</text>
</comment>
<feature type="domain" description="Acyl-CoA dehydrogenase/oxidase N-terminal" evidence="7">
    <location>
        <begin position="13"/>
        <end position="100"/>
    </location>
</feature>
<protein>
    <submittedName>
        <fullName evidence="9">Acyl-CoA dehydrogenase family protein</fullName>
        <ecNumber evidence="9">1.-.-.-</ecNumber>
    </submittedName>
</protein>
<dbReference type="InterPro" id="IPR009075">
    <property type="entry name" value="AcylCo_DH/oxidase_C"/>
</dbReference>
<accession>A0AA90KA93</accession>
<dbReference type="InterPro" id="IPR037069">
    <property type="entry name" value="AcylCoA_DH/ox_N_sf"/>
</dbReference>
<gene>
    <name evidence="8" type="ORF">POF43_018250</name>
    <name evidence="9" type="ORF">POF50_022725</name>
</gene>
<keyword evidence="3" id="KW-0285">Flavoprotein</keyword>
<comment type="cofactor">
    <cofactor evidence="1">
        <name>FAD</name>
        <dbReference type="ChEBI" id="CHEBI:57692"/>
    </cofactor>
</comment>
<dbReference type="Proteomes" id="UP001156398">
    <property type="component" value="Unassembled WGS sequence"/>
</dbReference>
<dbReference type="EMBL" id="JAAGKO020000026">
    <property type="protein sequence ID" value="MDI5964645.1"/>
    <property type="molecule type" value="Genomic_DNA"/>
</dbReference>
<dbReference type="RefSeq" id="WP_271317468.1">
    <property type="nucleotide sequence ID" value="NZ_JAAGKO020000026.1"/>
</dbReference>
<evidence type="ECO:0000256" key="3">
    <source>
        <dbReference type="ARBA" id="ARBA00022630"/>
    </source>
</evidence>
<dbReference type="AlphaFoldDB" id="A0AA90KA93"/>
<dbReference type="InterPro" id="IPR036250">
    <property type="entry name" value="AcylCo_DH-like_C"/>
</dbReference>
<dbReference type="Pfam" id="PF02771">
    <property type="entry name" value="Acyl-CoA_dh_N"/>
    <property type="match status" value="1"/>
</dbReference>
<dbReference type="SUPFAM" id="SSF56645">
    <property type="entry name" value="Acyl-CoA dehydrogenase NM domain-like"/>
    <property type="match status" value="1"/>
</dbReference>
<evidence type="ECO:0000256" key="2">
    <source>
        <dbReference type="ARBA" id="ARBA00009347"/>
    </source>
</evidence>
<evidence type="ECO:0000259" key="7">
    <source>
        <dbReference type="Pfam" id="PF02771"/>
    </source>
</evidence>
<evidence type="ECO:0000256" key="4">
    <source>
        <dbReference type="ARBA" id="ARBA00022827"/>
    </source>
</evidence>
<dbReference type="PANTHER" id="PTHR43884">
    <property type="entry name" value="ACYL-COA DEHYDROGENASE"/>
    <property type="match status" value="1"/>
</dbReference>
<evidence type="ECO:0000256" key="1">
    <source>
        <dbReference type="ARBA" id="ARBA00001974"/>
    </source>
</evidence>
<dbReference type="Gene3D" id="1.10.540.10">
    <property type="entry name" value="Acyl-CoA dehydrogenase/oxidase, N-terminal domain"/>
    <property type="match status" value="1"/>
</dbReference>
<name>A0AA90KA93_9ACTN</name>
<dbReference type="PANTHER" id="PTHR43884:SF20">
    <property type="entry name" value="ACYL-COA DEHYDROGENASE FADE28"/>
    <property type="match status" value="1"/>
</dbReference>
<evidence type="ECO:0000313" key="9">
    <source>
        <dbReference type="EMBL" id="MDI5972118.1"/>
    </source>
</evidence>
<dbReference type="InterPro" id="IPR009100">
    <property type="entry name" value="AcylCoA_DH/oxidase_NM_dom_sf"/>
</dbReference>
<keyword evidence="4" id="KW-0274">FAD</keyword>
<dbReference type="GO" id="GO:0003995">
    <property type="term" value="F:acyl-CoA dehydrogenase activity"/>
    <property type="evidence" value="ECO:0007669"/>
    <property type="project" value="TreeGrafter"/>
</dbReference>
<feature type="domain" description="Acyl-CoA dehydrogenase/oxidase C-terminal" evidence="6">
    <location>
        <begin position="225"/>
        <end position="365"/>
    </location>
</feature>
<organism evidence="9">
    <name type="scientific">Streptantibioticus silvisoli</name>
    <dbReference type="NCBI Taxonomy" id="2705255"/>
    <lineage>
        <taxon>Bacteria</taxon>
        <taxon>Bacillati</taxon>
        <taxon>Actinomycetota</taxon>
        <taxon>Actinomycetes</taxon>
        <taxon>Kitasatosporales</taxon>
        <taxon>Streptomycetaceae</taxon>
        <taxon>Streptantibioticus</taxon>
    </lineage>
</organism>
<dbReference type="EMBL" id="JABXJJ020000029">
    <property type="protein sequence ID" value="MDI5972118.1"/>
    <property type="molecule type" value="Genomic_DNA"/>
</dbReference>
<dbReference type="Pfam" id="PF00441">
    <property type="entry name" value="Acyl-CoA_dh_1"/>
    <property type="match status" value="1"/>
</dbReference>
<reference evidence="9 10" key="1">
    <citation type="submission" date="2023-05" db="EMBL/GenBank/DDBJ databases">
        <title>Streptantibioticus silvisoli sp. nov., acidotolerant actinomycetes 1 from pine litter.</title>
        <authorList>
            <person name="Swiecimska M."/>
            <person name="Golinska P."/>
            <person name="Sangal V."/>
            <person name="Wachnowicz B."/>
            <person name="Goodfellow M."/>
        </authorList>
    </citation>
    <scope>NUCLEOTIDE SEQUENCE</scope>
    <source>
        <strain evidence="9">SL13</strain>
        <strain evidence="8 10">SL54</strain>
    </source>
</reference>
<dbReference type="GO" id="GO:0050660">
    <property type="term" value="F:flavin adenine dinucleotide binding"/>
    <property type="evidence" value="ECO:0007669"/>
    <property type="project" value="InterPro"/>
</dbReference>